<name>A0ABM8BCW5_9BIFI</name>
<keyword evidence="2" id="KW-1185">Reference proteome</keyword>
<accession>A0ABM8BCW5</accession>
<dbReference type="Gene3D" id="3.40.50.1240">
    <property type="entry name" value="Phosphoglycerate mutase-like"/>
    <property type="match status" value="1"/>
</dbReference>
<sequence>MAMTEHHARSIVMVRHGQTAYNAAHRMQGQTDIALNDVGRWQAARTAHALRAEYVDPFPERRQLVVASNLSRAFSTAQAFASPLGLEVYPDERVRERNFGEWEGITPEQVQERWPEDYRLWMLSAGGELKHGAESKVAVGRRGLQALEDWIAKADEQTDLFIFSHGSWIAQTIQALMGLTQVHEENASLGSVRNAHWAHFVPRFVAEEGIRWALLDYNRGPVIARVVDWNNPGNEMLRQ</sequence>
<dbReference type="PANTHER" id="PTHR48100">
    <property type="entry name" value="BROAD-SPECIFICITY PHOSPHATASE YOR283W-RELATED"/>
    <property type="match status" value="1"/>
</dbReference>
<dbReference type="PROSITE" id="PS00175">
    <property type="entry name" value="PG_MUTASE"/>
    <property type="match status" value="1"/>
</dbReference>
<dbReference type="InterPro" id="IPR050275">
    <property type="entry name" value="PGM_Phosphatase"/>
</dbReference>
<reference evidence="1 2" key="1">
    <citation type="journal article" date="2023" name="Microbiol. Spectr.">
        <title>Symbiosis of Carpenter Bees with Uncharacterized Lactic Acid Bacteria Showing NAD Auxotrophy.</title>
        <authorList>
            <person name="Kawasaki S."/>
            <person name="Ozawa K."/>
            <person name="Mori T."/>
            <person name="Yamamoto A."/>
            <person name="Ito M."/>
            <person name="Ohkuma M."/>
            <person name="Sakamoto M."/>
            <person name="Matsutani M."/>
        </authorList>
    </citation>
    <scope>NUCLEOTIDE SEQUENCE [LARGE SCALE GENOMIC DNA]</scope>
    <source>
        <strain evidence="1 2">KimH</strain>
    </source>
</reference>
<dbReference type="Proteomes" id="UP001321748">
    <property type="component" value="Chromosome"/>
</dbReference>
<dbReference type="InterPro" id="IPR001345">
    <property type="entry name" value="PG/BPGM_mutase_AS"/>
</dbReference>
<proteinExistence type="predicted"/>
<dbReference type="EMBL" id="AP026800">
    <property type="protein sequence ID" value="BDR54734.1"/>
    <property type="molecule type" value="Genomic_DNA"/>
</dbReference>
<protein>
    <submittedName>
        <fullName evidence="1">Phosphoglycerate mutase</fullName>
    </submittedName>
</protein>
<evidence type="ECO:0000313" key="1">
    <source>
        <dbReference type="EMBL" id="BDR54734.1"/>
    </source>
</evidence>
<gene>
    <name evidence="1" type="ORF">KIMH_08450</name>
</gene>
<evidence type="ECO:0000313" key="2">
    <source>
        <dbReference type="Proteomes" id="UP001321748"/>
    </source>
</evidence>
<dbReference type="RefSeq" id="WP_425604982.1">
    <property type="nucleotide sequence ID" value="NZ_AP026800.1"/>
</dbReference>
<dbReference type="InterPro" id="IPR029033">
    <property type="entry name" value="His_PPase_superfam"/>
</dbReference>
<dbReference type="SMART" id="SM00855">
    <property type="entry name" value="PGAM"/>
    <property type="match status" value="1"/>
</dbReference>
<dbReference type="InterPro" id="IPR013078">
    <property type="entry name" value="His_Pase_superF_clade-1"/>
</dbReference>
<dbReference type="Pfam" id="PF00300">
    <property type="entry name" value="His_Phos_1"/>
    <property type="match status" value="1"/>
</dbReference>
<dbReference type="PANTHER" id="PTHR48100:SF62">
    <property type="entry name" value="GLUCOSYL-3-PHOSPHOGLYCERATE PHOSPHATASE"/>
    <property type="match status" value="1"/>
</dbReference>
<dbReference type="CDD" id="cd07067">
    <property type="entry name" value="HP_PGM_like"/>
    <property type="match status" value="1"/>
</dbReference>
<dbReference type="SUPFAM" id="SSF53254">
    <property type="entry name" value="Phosphoglycerate mutase-like"/>
    <property type="match status" value="1"/>
</dbReference>
<organism evidence="1 2">
    <name type="scientific">Bombiscardovia apis</name>
    <dbReference type="NCBI Taxonomy" id="2932182"/>
    <lineage>
        <taxon>Bacteria</taxon>
        <taxon>Bacillati</taxon>
        <taxon>Actinomycetota</taxon>
        <taxon>Actinomycetes</taxon>
        <taxon>Bifidobacteriales</taxon>
        <taxon>Bifidobacteriaceae</taxon>
        <taxon>Bombiscardovia</taxon>
    </lineage>
</organism>